<evidence type="ECO:0000313" key="2">
    <source>
        <dbReference type="EMBL" id="KAK6996446.1"/>
    </source>
</evidence>
<accession>A0AAW0A0G8</accession>
<sequence length="228" mass="24056">MSTCGSPFPLSHAITCETRYTSARLRFVDLGPLSAFVRTQCAEWAVSRALLWARTLCSPDGDGATSIECAGRPPGQQASAVAVDLSRESFPLPLSHPMLPAHAVYTVRYRCPLLGAIWSLVTRNVVSQQIPYDGETQHRSSQLDYASSPRFSSSNSSSSSTPLPLPLPLTVLAFAQCGGCALPPDAISLYPSARYIFAIGYPGMGFQALRAASPAFATSLLGGVGGSG</sequence>
<proteinExistence type="predicted"/>
<evidence type="ECO:0000256" key="1">
    <source>
        <dbReference type="SAM" id="MobiDB-lite"/>
    </source>
</evidence>
<protein>
    <submittedName>
        <fullName evidence="2">Uncharacterized protein</fullName>
    </submittedName>
</protein>
<organism evidence="2 3">
    <name type="scientific">Favolaschia claudopus</name>
    <dbReference type="NCBI Taxonomy" id="2862362"/>
    <lineage>
        <taxon>Eukaryota</taxon>
        <taxon>Fungi</taxon>
        <taxon>Dikarya</taxon>
        <taxon>Basidiomycota</taxon>
        <taxon>Agaricomycotina</taxon>
        <taxon>Agaricomycetes</taxon>
        <taxon>Agaricomycetidae</taxon>
        <taxon>Agaricales</taxon>
        <taxon>Marasmiineae</taxon>
        <taxon>Mycenaceae</taxon>
        <taxon>Favolaschia</taxon>
    </lineage>
</organism>
<dbReference type="EMBL" id="JAWWNJ010000097">
    <property type="protein sequence ID" value="KAK6996446.1"/>
    <property type="molecule type" value="Genomic_DNA"/>
</dbReference>
<evidence type="ECO:0000313" key="3">
    <source>
        <dbReference type="Proteomes" id="UP001362999"/>
    </source>
</evidence>
<reference evidence="2 3" key="1">
    <citation type="journal article" date="2024" name="J Genomics">
        <title>Draft genome sequencing and assembly of Favolaschia claudopus CIRM-BRFM 2984 isolated from oak limbs.</title>
        <authorList>
            <person name="Navarro D."/>
            <person name="Drula E."/>
            <person name="Chaduli D."/>
            <person name="Cazenave R."/>
            <person name="Ahrendt S."/>
            <person name="Wang J."/>
            <person name="Lipzen A."/>
            <person name="Daum C."/>
            <person name="Barry K."/>
            <person name="Grigoriev I.V."/>
            <person name="Favel A."/>
            <person name="Rosso M.N."/>
            <person name="Martin F."/>
        </authorList>
    </citation>
    <scope>NUCLEOTIDE SEQUENCE [LARGE SCALE GENOMIC DNA]</scope>
    <source>
        <strain evidence="2 3">CIRM-BRFM 2984</strain>
    </source>
</reference>
<feature type="compositionally biased region" description="Low complexity" evidence="1">
    <location>
        <begin position="147"/>
        <end position="162"/>
    </location>
</feature>
<comment type="caution">
    <text evidence="2">The sequence shown here is derived from an EMBL/GenBank/DDBJ whole genome shotgun (WGS) entry which is preliminary data.</text>
</comment>
<gene>
    <name evidence="2" type="ORF">R3P38DRAFT_3222091</name>
</gene>
<keyword evidence="3" id="KW-1185">Reference proteome</keyword>
<dbReference type="AlphaFoldDB" id="A0AAW0A0G8"/>
<dbReference type="Proteomes" id="UP001362999">
    <property type="component" value="Unassembled WGS sequence"/>
</dbReference>
<name>A0AAW0A0G8_9AGAR</name>
<feature type="region of interest" description="Disordered" evidence="1">
    <location>
        <begin position="137"/>
        <end position="162"/>
    </location>
</feature>